<evidence type="ECO:0000256" key="1">
    <source>
        <dbReference type="SAM" id="Coils"/>
    </source>
</evidence>
<gene>
    <name evidence="3" type="ORF">CIHUM_10705</name>
</gene>
<organism evidence="3 4">
    <name type="scientific">Corynebacterium ihumii</name>
    <dbReference type="NCBI Taxonomy" id="1232427"/>
    <lineage>
        <taxon>Bacteria</taxon>
        <taxon>Bacillati</taxon>
        <taxon>Actinomycetota</taxon>
        <taxon>Actinomycetes</taxon>
        <taxon>Mycobacteriales</taxon>
        <taxon>Corynebacteriaceae</taxon>
        <taxon>Corynebacterium</taxon>
    </lineage>
</organism>
<evidence type="ECO:0000313" key="4">
    <source>
        <dbReference type="Proteomes" id="UP001220577"/>
    </source>
</evidence>
<reference evidence="3 4" key="1">
    <citation type="submission" date="2020-10" db="EMBL/GenBank/DDBJ databases">
        <title>Complete genome sequence of Corynebacterium ihumii DSM 45751.</title>
        <authorList>
            <person name="Ruckert C."/>
            <person name="Albersmeier A."/>
            <person name="Busche T."/>
            <person name="Jaenicke S."/>
            <person name="Winkler A."/>
            <person name="Friethjonsson O.H."/>
            <person name="Hreggviethsson G.O."/>
            <person name="Lambert C."/>
            <person name="Badcock D."/>
            <person name="Bernaerts K."/>
            <person name="Anne J."/>
            <person name="Economou A."/>
            <person name="Kalinowski J."/>
        </authorList>
    </citation>
    <scope>NUCLEOTIDE SEQUENCE [LARGE SCALE GENOMIC DNA]</scope>
    <source>
        <strain evidence="3 4">DSM 45751</strain>
    </source>
</reference>
<feature type="coiled-coil region" evidence="1">
    <location>
        <begin position="53"/>
        <end position="101"/>
    </location>
</feature>
<dbReference type="RefSeq" id="WP_034996591.1">
    <property type="nucleotide sequence ID" value="NZ_CP063190.1"/>
</dbReference>
<name>A0ABY7UFR6_9CORY</name>
<protein>
    <submittedName>
        <fullName evidence="3">Uncharacterized protein</fullName>
    </submittedName>
</protein>
<keyword evidence="2" id="KW-0472">Membrane</keyword>
<accession>A0ABY7UFR6</accession>
<evidence type="ECO:0000313" key="3">
    <source>
        <dbReference type="EMBL" id="WCZ35529.1"/>
    </source>
</evidence>
<keyword evidence="4" id="KW-1185">Reference proteome</keyword>
<feature type="transmembrane region" description="Helical" evidence="2">
    <location>
        <begin position="180"/>
        <end position="201"/>
    </location>
</feature>
<dbReference type="EMBL" id="CP063190">
    <property type="protein sequence ID" value="WCZ35529.1"/>
    <property type="molecule type" value="Genomic_DNA"/>
</dbReference>
<sequence length="211" mass="21689">MSRSRIATATLACALAVGTVQVPVAEAQSSGSSTSTVDQQGFDKATAKWQPLFSDASASLQQAERDAKAAKAQRDATNVAVRNAEAAVGEAEAALTAAEAEFAWAQAADQDALAAAVESARERLAGAEQGVEDAYELAAAEQMTLDEAEDYVAEAEAELAQVNAQRPTLAQYTTTETNTAAVVLGVLAALAVVGIGVVALAPRLGIELPWQ</sequence>
<keyword evidence="2" id="KW-0812">Transmembrane</keyword>
<keyword evidence="2" id="KW-1133">Transmembrane helix</keyword>
<proteinExistence type="predicted"/>
<evidence type="ECO:0000256" key="2">
    <source>
        <dbReference type="SAM" id="Phobius"/>
    </source>
</evidence>
<dbReference type="Proteomes" id="UP001220577">
    <property type="component" value="Chromosome"/>
</dbReference>
<feature type="coiled-coil region" evidence="1">
    <location>
        <begin position="138"/>
        <end position="165"/>
    </location>
</feature>
<keyword evidence="1" id="KW-0175">Coiled coil</keyword>